<dbReference type="WBParaSite" id="Csp11.Scaffold629.g8395.t1">
    <property type="protein sequence ID" value="Csp11.Scaffold629.g8395.t1"/>
    <property type="gene ID" value="Csp11.Scaffold629.g8395"/>
</dbReference>
<keyword evidence="1" id="KW-1185">Reference proteome</keyword>
<dbReference type="AlphaFoldDB" id="A0A1I7UE33"/>
<organism evidence="1 2">
    <name type="scientific">Caenorhabditis tropicalis</name>
    <dbReference type="NCBI Taxonomy" id="1561998"/>
    <lineage>
        <taxon>Eukaryota</taxon>
        <taxon>Metazoa</taxon>
        <taxon>Ecdysozoa</taxon>
        <taxon>Nematoda</taxon>
        <taxon>Chromadorea</taxon>
        <taxon>Rhabditida</taxon>
        <taxon>Rhabditina</taxon>
        <taxon>Rhabditomorpha</taxon>
        <taxon>Rhabditoidea</taxon>
        <taxon>Rhabditidae</taxon>
        <taxon>Peloderinae</taxon>
        <taxon>Caenorhabditis</taxon>
    </lineage>
</organism>
<sequence length="73" mass="8658">MNIIMTRIPSESFQIRIIRDNQSTTVANQILEIRKKREILEISVMNRNFSSHIFDIFQSIDCLADIRYLEISK</sequence>
<dbReference type="Proteomes" id="UP000095282">
    <property type="component" value="Unplaced"/>
</dbReference>
<evidence type="ECO:0000313" key="2">
    <source>
        <dbReference type="WBParaSite" id="Csp11.Scaffold629.g8395.t1"/>
    </source>
</evidence>
<protein>
    <submittedName>
        <fullName evidence="2">Transcriptional regulator</fullName>
    </submittedName>
</protein>
<evidence type="ECO:0000313" key="1">
    <source>
        <dbReference type="Proteomes" id="UP000095282"/>
    </source>
</evidence>
<reference evidence="2" key="1">
    <citation type="submission" date="2016-11" db="UniProtKB">
        <authorList>
            <consortium name="WormBaseParasite"/>
        </authorList>
    </citation>
    <scope>IDENTIFICATION</scope>
</reference>
<name>A0A1I7UE33_9PELO</name>
<proteinExistence type="predicted"/>
<accession>A0A1I7UE33</accession>